<evidence type="ECO:0000259" key="23">
    <source>
        <dbReference type="PROSITE" id="PS50873"/>
    </source>
</evidence>
<keyword evidence="5 20" id="KW-0349">Heme</keyword>
<keyword evidence="6 17" id="KW-0479">Metal-binding</keyword>
<evidence type="ECO:0000256" key="1">
    <source>
        <dbReference type="ARBA" id="ARBA00000189"/>
    </source>
</evidence>
<evidence type="ECO:0000256" key="3">
    <source>
        <dbReference type="ARBA" id="ARBA00012313"/>
    </source>
</evidence>
<feature type="binding site" evidence="17">
    <location>
        <position position="149"/>
    </location>
    <ligand>
        <name>Ca(2+)</name>
        <dbReference type="ChEBI" id="CHEBI:29108"/>
        <label>1</label>
    </ligand>
</feature>
<keyword evidence="7" id="KW-0732">Signal</keyword>
<comment type="cofactor">
    <cofactor evidence="17 20">
        <name>heme b</name>
        <dbReference type="ChEBI" id="CHEBI:60344"/>
    </cofactor>
    <text evidence="17 20">Binds 1 heme b (iron(II)-protoporphyrin IX) group per subunit.</text>
</comment>
<evidence type="ECO:0000256" key="21">
    <source>
        <dbReference type="SAM" id="MobiDB-lite"/>
    </source>
</evidence>
<dbReference type="GO" id="GO:0140825">
    <property type="term" value="F:lactoperoxidase activity"/>
    <property type="evidence" value="ECO:0007669"/>
    <property type="project" value="UniProtKB-EC"/>
</dbReference>
<evidence type="ECO:0000256" key="18">
    <source>
        <dbReference type="PIRSR" id="PIRSR600823-4"/>
    </source>
</evidence>
<dbReference type="EMBL" id="JAQQAF010000006">
    <property type="protein sequence ID" value="KAJ8477806.1"/>
    <property type="molecule type" value="Genomic_DNA"/>
</dbReference>
<keyword evidence="22" id="KW-0812">Transmembrane</keyword>
<evidence type="ECO:0000256" key="4">
    <source>
        <dbReference type="ARBA" id="ARBA00022559"/>
    </source>
</evidence>
<feature type="binding site" evidence="17">
    <location>
        <position position="145"/>
    </location>
    <ligand>
        <name>Ca(2+)</name>
        <dbReference type="ChEBI" id="CHEBI:29108"/>
        <label>1</label>
    </ligand>
</feature>
<feature type="binding site" evidence="16">
    <location>
        <position position="237"/>
    </location>
    <ligand>
        <name>substrate</name>
    </ligand>
</feature>
<keyword evidence="11" id="KW-0090">Biological rhythms</keyword>
<keyword evidence="25" id="KW-1185">Reference proteome</keyword>
<evidence type="ECO:0000256" key="7">
    <source>
        <dbReference type="ARBA" id="ARBA00022729"/>
    </source>
</evidence>
<dbReference type="GO" id="GO:0020037">
    <property type="term" value="F:heme binding"/>
    <property type="evidence" value="ECO:0007669"/>
    <property type="project" value="UniProtKB-UniRule"/>
</dbReference>
<keyword evidence="22" id="KW-0472">Membrane</keyword>
<comment type="catalytic activity">
    <reaction evidence="1 20">
        <text>2 a phenolic donor + H2O2 = 2 a phenolic radical donor + 2 H2O</text>
        <dbReference type="Rhea" id="RHEA:56136"/>
        <dbReference type="ChEBI" id="CHEBI:15377"/>
        <dbReference type="ChEBI" id="CHEBI:16240"/>
        <dbReference type="ChEBI" id="CHEBI:139520"/>
        <dbReference type="ChEBI" id="CHEBI:139521"/>
        <dbReference type="EC" id="1.11.1.7"/>
    </reaction>
</comment>
<dbReference type="PRINTS" id="PR00461">
    <property type="entry name" value="PLPEROXIDASE"/>
</dbReference>
<evidence type="ECO:0000256" key="20">
    <source>
        <dbReference type="RuleBase" id="RU362060"/>
    </source>
</evidence>
<comment type="similarity">
    <text evidence="20">Belongs to the peroxidase family. Classical plant (class III) peroxidase subfamily.</text>
</comment>
<feature type="disulfide bond" evidence="19">
    <location>
        <begin position="143"/>
        <end position="148"/>
    </location>
</feature>
<dbReference type="InterPro" id="IPR033905">
    <property type="entry name" value="Secretory_peroxidase"/>
</dbReference>
<evidence type="ECO:0000256" key="17">
    <source>
        <dbReference type="PIRSR" id="PIRSR600823-3"/>
    </source>
</evidence>
<dbReference type="FunFam" id="1.10.420.10:FF:000007">
    <property type="entry name" value="Peroxidase"/>
    <property type="match status" value="1"/>
</dbReference>
<evidence type="ECO:0000256" key="19">
    <source>
        <dbReference type="PIRSR" id="PIRSR600823-5"/>
    </source>
</evidence>
<dbReference type="Gene3D" id="1.10.520.10">
    <property type="match status" value="1"/>
</dbReference>
<comment type="cofactor">
    <cofactor evidence="17 20">
        <name>Ca(2+)</name>
        <dbReference type="ChEBI" id="CHEBI:29108"/>
    </cofactor>
    <text evidence="17 20">Binds 2 calcium ions per subunit.</text>
</comment>
<comment type="caution">
    <text evidence="24">The sequence shown here is derived from an EMBL/GenBank/DDBJ whole genome shotgun (WGS) entry which is preliminary data.</text>
</comment>
<feature type="binding site" evidence="17">
    <location>
        <position position="151"/>
    </location>
    <ligand>
        <name>Ca(2+)</name>
        <dbReference type="ChEBI" id="CHEBI:29108"/>
        <label>1</label>
    </ligand>
</feature>
<evidence type="ECO:0000256" key="13">
    <source>
        <dbReference type="ARBA" id="ARBA00023180"/>
    </source>
</evidence>
<evidence type="ECO:0000256" key="9">
    <source>
        <dbReference type="ARBA" id="ARBA00023002"/>
    </source>
</evidence>
<comment type="subcellular location">
    <subcellularLocation>
        <location evidence="20">Secreted</location>
    </subcellularLocation>
</comment>
<feature type="binding site" evidence="17">
    <location>
        <position position="320"/>
    </location>
    <ligand>
        <name>Ca(2+)</name>
        <dbReference type="ChEBI" id="CHEBI:29108"/>
        <label>2</label>
    </ligand>
</feature>
<dbReference type="Gene3D" id="1.10.420.10">
    <property type="entry name" value="Peroxidase, domain 2"/>
    <property type="match status" value="1"/>
</dbReference>
<evidence type="ECO:0000256" key="15">
    <source>
        <dbReference type="PIRSR" id="PIRSR600823-1"/>
    </source>
</evidence>
<evidence type="ECO:0000313" key="24">
    <source>
        <dbReference type="EMBL" id="KAJ8477806.1"/>
    </source>
</evidence>
<sequence>MDSQTTETARKQHHKSANREFPSLTKLHAIETLLFCIVPKESRRSGDEQISQWSHGCRVRIRPSASAQRRRRKMGLGATPMTAFLILVCSSAVFRGEGGGLKLNYYSKSCPRAEEIVKREVVKLYNEHGNTAVSWVRNLFHDCMVESCDASLLLETTDAVISEQSADRSFGMRNFKYVATIKEALEKECPATVSCADIIALSAREGVVMLGGPFIPMRTGRRDSRESHADVIDKDIPNHNDSISLVLSRFRSVGIDAERTVALLGAHSVGRVHCVNLVGRLYPTVDPTIDPEYAKYLLGRCPSPNPDPEAVLYSRNDRETPMIIDNMYYKNLLHHKGLLKVDQQLVSYPSTAQFVKLMAADNSYFYDQFSKALLLLSENTPLTGNKGEVRKDCRYVNAG</sequence>
<dbReference type="CDD" id="cd00693">
    <property type="entry name" value="secretory_peroxidase"/>
    <property type="match status" value="1"/>
</dbReference>
<comment type="function">
    <text evidence="2">Removal of H(2)O(2), oxidation of toxic reductants, biosynthesis and degradation of lignin, suberization, auxin catabolism, response to environmental stresses such as wounding, pathogen attack and oxidative stress. These functions might be dependent on each isozyme/isoform in each plant tissue.</text>
</comment>
<feature type="binding site" evidence="17">
    <location>
        <position position="317"/>
    </location>
    <ligand>
        <name>Ca(2+)</name>
        <dbReference type="ChEBI" id="CHEBI:29108"/>
        <label>2</label>
    </ligand>
</feature>
<dbReference type="InterPro" id="IPR002016">
    <property type="entry name" value="Haem_peroxidase"/>
</dbReference>
<dbReference type="PANTHER" id="PTHR31517:SF80">
    <property type="entry name" value="PEROXIDASE"/>
    <property type="match status" value="1"/>
</dbReference>
<dbReference type="GO" id="GO:0006979">
    <property type="term" value="P:response to oxidative stress"/>
    <property type="evidence" value="ECO:0007669"/>
    <property type="project" value="UniProtKB-UniRule"/>
</dbReference>
<feature type="binding site" evidence="17">
    <location>
        <position position="142"/>
    </location>
    <ligand>
        <name>Ca(2+)</name>
        <dbReference type="ChEBI" id="CHEBI:29108"/>
        <label>1</label>
    </ligand>
</feature>
<evidence type="ECO:0000256" key="11">
    <source>
        <dbReference type="ARBA" id="ARBA00023108"/>
    </source>
</evidence>
<evidence type="ECO:0000256" key="22">
    <source>
        <dbReference type="SAM" id="Phobius"/>
    </source>
</evidence>
<dbReference type="InterPro" id="IPR000823">
    <property type="entry name" value="Peroxidase_pln"/>
</dbReference>
<keyword evidence="12 19" id="KW-1015">Disulfide bond</keyword>
<feature type="binding site" evidence="17">
    <location>
        <position position="163"/>
    </location>
    <ligand>
        <name>Ca(2+)</name>
        <dbReference type="ChEBI" id="CHEBI:29108"/>
        <label>1</label>
    </ligand>
</feature>
<feature type="disulfide bond" evidence="19">
    <location>
        <begin position="110"/>
        <end position="189"/>
    </location>
</feature>
<feature type="active site" description="Proton acceptor" evidence="15">
    <location>
        <position position="141"/>
    </location>
</feature>
<keyword evidence="13" id="KW-0325">Glycoprotein</keyword>
<feature type="disulfide bond" evidence="19">
    <location>
        <begin position="195"/>
        <end position="393"/>
    </location>
</feature>
<dbReference type="Proteomes" id="UP001222027">
    <property type="component" value="Unassembled WGS sequence"/>
</dbReference>
<gene>
    <name evidence="24" type="ORF">OPV22_021533</name>
</gene>
<evidence type="ECO:0000256" key="6">
    <source>
        <dbReference type="ARBA" id="ARBA00022723"/>
    </source>
</evidence>
<feature type="transmembrane region" description="Helical" evidence="22">
    <location>
        <begin position="74"/>
        <end position="94"/>
    </location>
</feature>
<keyword evidence="14 20" id="KW-0376">Hydrogen peroxide</keyword>
<dbReference type="SUPFAM" id="SSF48113">
    <property type="entry name" value="Heme-dependent peroxidases"/>
    <property type="match status" value="1"/>
</dbReference>
<feature type="binding site" evidence="17">
    <location>
        <position position="325"/>
    </location>
    <ligand>
        <name>Ca(2+)</name>
        <dbReference type="ChEBI" id="CHEBI:29108"/>
        <label>2</label>
    </ligand>
</feature>
<keyword evidence="9 20" id="KW-0560">Oxidoreductase</keyword>
<keyword evidence="8 17" id="KW-0106">Calcium</keyword>
<dbReference type="PANTHER" id="PTHR31517">
    <property type="match status" value="1"/>
</dbReference>
<dbReference type="GO" id="GO:0048511">
    <property type="term" value="P:rhythmic process"/>
    <property type="evidence" value="ECO:0007669"/>
    <property type="project" value="UniProtKB-KW"/>
</dbReference>
<dbReference type="Pfam" id="PF00141">
    <property type="entry name" value="peroxidase"/>
    <property type="match status" value="1"/>
</dbReference>
<dbReference type="FunFam" id="1.10.520.10:FF:000010">
    <property type="entry name" value="Peroxidase"/>
    <property type="match status" value="1"/>
</dbReference>
<feature type="site" description="Transition state stabilizer" evidence="18">
    <location>
        <position position="137"/>
    </location>
</feature>
<protein>
    <recommendedName>
        <fullName evidence="3 20">Peroxidase</fullName>
        <ecNumber evidence="3 20">1.11.1.7</ecNumber>
    </recommendedName>
</protein>
<dbReference type="PRINTS" id="PR00458">
    <property type="entry name" value="PEROXIDASE"/>
</dbReference>
<feature type="region of interest" description="Disordered" evidence="21">
    <location>
        <begin position="1"/>
        <end position="20"/>
    </location>
</feature>
<accession>A0AAV8QH67</accession>
<proteinExistence type="inferred from homology"/>
<feature type="disulfide bond" evidence="19">
    <location>
        <begin position="274"/>
        <end position="301"/>
    </location>
</feature>
<dbReference type="AlphaFoldDB" id="A0AAV8QH67"/>
<keyword evidence="4 20" id="KW-0575">Peroxidase</keyword>
<dbReference type="GO" id="GO:0005576">
    <property type="term" value="C:extracellular region"/>
    <property type="evidence" value="ECO:0007669"/>
    <property type="project" value="UniProtKB-SubCell"/>
</dbReference>
<evidence type="ECO:0000256" key="12">
    <source>
        <dbReference type="ARBA" id="ARBA00023157"/>
    </source>
</evidence>
<evidence type="ECO:0000256" key="10">
    <source>
        <dbReference type="ARBA" id="ARBA00023004"/>
    </source>
</evidence>
<name>A0AAV8QH67_ENSVE</name>
<organism evidence="24 25">
    <name type="scientific">Ensete ventricosum</name>
    <name type="common">Abyssinian banana</name>
    <name type="synonym">Musa ensete</name>
    <dbReference type="NCBI Taxonomy" id="4639"/>
    <lineage>
        <taxon>Eukaryota</taxon>
        <taxon>Viridiplantae</taxon>
        <taxon>Streptophyta</taxon>
        <taxon>Embryophyta</taxon>
        <taxon>Tracheophyta</taxon>
        <taxon>Spermatophyta</taxon>
        <taxon>Magnoliopsida</taxon>
        <taxon>Liliopsida</taxon>
        <taxon>Zingiberales</taxon>
        <taxon>Musaceae</taxon>
        <taxon>Ensete</taxon>
    </lineage>
</organism>
<evidence type="ECO:0000313" key="25">
    <source>
        <dbReference type="Proteomes" id="UP001222027"/>
    </source>
</evidence>
<dbReference type="PROSITE" id="PS50873">
    <property type="entry name" value="PEROXIDASE_4"/>
    <property type="match status" value="1"/>
</dbReference>
<dbReference type="EC" id="1.11.1.7" evidence="3 20"/>
<evidence type="ECO:0000256" key="5">
    <source>
        <dbReference type="ARBA" id="ARBA00022617"/>
    </source>
</evidence>
<evidence type="ECO:0000256" key="14">
    <source>
        <dbReference type="ARBA" id="ARBA00023324"/>
    </source>
</evidence>
<evidence type="ECO:0000256" key="8">
    <source>
        <dbReference type="ARBA" id="ARBA00022837"/>
    </source>
</evidence>
<keyword evidence="10 17" id="KW-0408">Iron</keyword>
<dbReference type="GO" id="GO:0046872">
    <property type="term" value="F:metal ion binding"/>
    <property type="evidence" value="ECO:0007669"/>
    <property type="project" value="UniProtKB-UniRule"/>
</dbReference>
<reference evidence="24 25" key="1">
    <citation type="submission" date="2022-12" db="EMBL/GenBank/DDBJ databases">
        <title>Chromosome-scale assembly of the Ensete ventricosum genome.</title>
        <authorList>
            <person name="Dussert Y."/>
            <person name="Stocks J."/>
            <person name="Wendawek A."/>
            <person name="Woldeyes F."/>
            <person name="Nichols R.A."/>
            <person name="Borrell J.S."/>
        </authorList>
    </citation>
    <scope>NUCLEOTIDE SEQUENCE [LARGE SCALE GENOMIC DNA]</scope>
    <source>
        <strain evidence="25">cv. Maze</strain>
        <tissue evidence="24">Seeds</tissue>
    </source>
</reference>
<evidence type="ECO:0000256" key="16">
    <source>
        <dbReference type="PIRSR" id="PIRSR600823-2"/>
    </source>
</evidence>
<dbReference type="InterPro" id="IPR010255">
    <property type="entry name" value="Haem_peroxidase_sf"/>
</dbReference>
<feature type="binding site" description="axial binding residue" evidence="17">
    <location>
        <position position="267"/>
    </location>
    <ligand>
        <name>heme b</name>
        <dbReference type="ChEBI" id="CHEBI:60344"/>
    </ligand>
    <ligandPart>
        <name>Fe</name>
        <dbReference type="ChEBI" id="CHEBI:18248"/>
    </ligandPart>
</feature>
<keyword evidence="20" id="KW-0964">Secreted</keyword>
<dbReference type="GO" id="GO:0042744">
    <property type="term" value="P:hydrogen peroxide catabolic process"/>
    <property type="evidence" value="ECO:0007669"/>
    <property type="project" value="UniProtKB-KW"/>
</dbReference>
<feature type="domain" description="Plant heme peroxidase family profile" evidence="23">
    <location>
        <begin position="100"/>
        <end position="397"/>
    </location>
</feature>
<evidence type="ECO:0000256" key="2">
    <source>
        <dbReference type="ARBA" id="ARBA00002322"/>
    </source>
</evidence>
<keyword evidence="22" id="KW-1133">Transmembrane helix</keyword>